<comment type="subcellular location">
    <subcellularLocation>
        <location evidence="1">Membrane</location>
        <topology evidence="1">Multi-pass membrane protein</topology>
    </subcellularLocation>
</comment>
<dbReference type="GO" id="GO:0005337">
    <property type="term" value="F:nucleoside transmembrane transporter activity"/>
    <property type="evidence" value="ECO:0007669"/>
    <property type="project" value="InterPro"/>
</dbReference>
<feature type="compositionally biased region" description="Polar residues" evidence="7">
    <location>
        <begin position="22"/>
        <end position="39"/>
    </location>
</feature>
<dbReference type="PANTHER" id="PTHR10332:SF10">
    <property type="entry name" value="EQUILIBRATIVE NUCLEOSIDE TRANSPORTER 4"/>
    <property type="match status" value="1"/>
</dbReference>
<accession>A0A9J6BX65</accession>
<keyword evidence="4 8" id="KW-0812">Transmembrane</keyword>
<dbReference type="EMBL" id="JADBJN010000002">
    <property type="protein sequence ID" value="KAG5674288.1"/>
    <property type="molecule type" value="Genomic_DNA"/>
</dbReference>
<evidence type="ECO:0000256" key="4">
    <source>
        <dbReference type="ARBA" id="ARBA00022692"/>
    </source>
</evidence>
<evidence type="ECO:0000256" key="2">
    <source>
        <dbReference type="ARBA" id="ARBA00007965"/>
    </source>
</evidence>
<dbReference type="OrthoDB" id="10014563at2759"/>
<dbReference type="InterPro" id="IPR002259">
    <property type="entry name" value="Eqnu_transpt"/>
</dbReference>
<feature type="transmembrane region" description="Helical" evidence="8">
    <location>
        <begin position="88"/>
        <end position="109"/>
    </location>
</feature>
<comment type="similarity">
    <text evidence="2">Belongs to the SLC29A/ENT transporter (TC 2.A.57) family.</text>
</comment>
<evidence type="ECO:0000256" key="3">
    <source>
        <dbReference type="ARBA" id="ARBA00022448"/>
    </source>
</evidence>
<dbReference type="GO" id="GO:0008504">
    <property type="term" value="F:monoamine transmembrane transporter activity"/>
    <property type="evidence" value="ECO:0007669"/>
    <property type="project" value="TreeGrafter"/>
</dbReference>
<proteinExistence type="inferred from homology"/>
<feature type="transmembrane region" description="Helical" evidence="8">
    <location>
        <begin position="46"/>
        <end position="68"/>
    </location>
</feature>
<evidence type="ECO:0000313" key="9">
    <source>
        <dbReference type="EMBL" id="KAG5674288.1"/>
    </source>
</evidence>
<keyword evidence="5 8" id="KW-1133">Transmembrane helix</keyword>
<evidence type="ECO:0000256" key="6">
    <source>
        <dbReference type="ARBA" id="ARBA00023136"/>
    </source>
</evidence>
<evidence type="ECO:0000256" key="5">
    <source>
        <dbReference type="ARBA" id="ARBA00022989"/>
    </source>
</evidence>
<gene>
    <name evidence="9" type="ORF">PVAND_004267</name>
</gene>
<sequence>MMMEGIDLHEIDDEARNYEPLGSTSRNFTDTSPEHNQNPPKDHRNAVYFSLVIAGIGFVLPYNSFIIASDYWIERFPNRSVELDLSTTYIVVALFSVLLNNVFLSIASFRIRILFGKNSNIDIGLWDEMKNFDRIFFIINSYST</sequence>
<evidence type="ECO:0000313" key="10">
    <source>
        <dbReference type="Proteomes" id="UP001107558"/>
    </source>
</evidence>
<dbReference type="Proteomes" id="UP001107558">
    <property type="component" value="Chromosome 2"/>
</dbReference>
<keyword evidence="3" id="KW-0813">Transport</keyword>
<evidence type="ECO:0000256" key="7">
    <source>
        <dbReference type="SAM" id="MobiDB-lite"/>
    </source>
</evidence>
<keyword evidence="6 8" id="KW-0472">Membrane</keyword>
<feature type="region of interest" description="Disordered" evidence="7">
    <location>
        <begin position="22"/>
        <end position="41"/>
    </location>
</feature>
<evidence type="ECO:0000256" key="8">
    <source>
        <dbReference type="SAM" id="Phobius"/>
    </source>
</evidence>
<evidence type="ECO:0000256" key="1">
    <source>
        <dbReference type="ARBA" id="ARBA00004141"/>
    </source>
</evidence>
<dbReference type="GO" id="GO:0005886">
    <property type="term" value="C:plasma membrane"/>
    <property type="evidence" value="ECO:0007669"/>
    <property type="project" value="TreeGrafter"/>
</dbReference>
<name>A0A9J6BX65_POLVA</name>
<comment type="caution">
    <text evidence="9">The sequence shown here is derived from an EMBL/GenBank/DDBJ whole genome shotgun (WGS) entry which is preliminary data.</text>
</comment>
<protein>
    <submittedName>
        <fullName evidence="9">Uncharacterized protein</fullName>
    </submittedName>
</protein>
<organism evidence="9 10">
    <name type="scientific">Polypedilum vanderplanki</name>
    <name type="common">Sleeping chironomid midge</name>
    <dbReference type="NCBI Taxonomy" id="319348"/>
    <lineage>
        <taxon>Eukaryota</taxon>
        <taxon>Metazoa</taxon>
        <taxon>Ecdysozoa</taxon>
        <taxon>Arthropoda</taxon>
        <taxon>Hexapoda</taxon>
        <taxon>Insecta</taxon>
        <taxon>Pterygota</taxon>
        <taxon>Neoptera</taxon>
        <taxon>Endopterygota</taxon>
        <taxon>Diptera</taxon>
        <taxon>Nematocera</taxon>
        <taxon>Chironomoidea</taxon>
        <taxon>Chironomidae</taxon>
        <taxon>Chironominae</taxon>
        <taxon>Polypedilum</taxon>
        <taxon>Polypedilum</taxon>
    </lineage>
</organism>
<reference evidence="9" key="1">
    <citation type="submission" date="2021-03" db="EMBL/GenBank/DDBJ databases">
        <title>Chromosome level genome of the anhydrobiotic midge Polypedilum vanderplanki.</title>
        <authorList>
            <person name="Yoshida Y."/>
            <person name="Kikawada T."/>
            <person name="Gusev O."/>
        </authorList>
    </citation>
    <scope>NUCLEOTIDE SEQUENCE</scope>
    <source>
        <strain evidence="9">NIAS01</strain>
        <tissue evidence="9">Whole body or cell culture</tissue>
    </source>
</reference>
<keyword evidence="10" id="KW-1185">Reference proteome</keyword>
<dbReference type="PANTHER" id="PTHR10332">
    <property type="entry name" value="EQUILIBRATIVE NUCLEOSIDE TRANSPORTER"/>
    <property type="match status" value="1"/>
</dbReference>
<dbReference type="AlphaFoldDB" id="A0A9J6BX65"/>